<feature type="transmembrane region" description="Helical" evidence="1">
    <location>
        <begin position="133"/>
        <end position="157"/>
    </location>
</feature>
<keyword evidence="2" id="KW-0732">Signal</keyword>
<keyword evidence="1" id="KW-0472">Membrane</keyword>
<sequence>MKRWTTIVLFMLLLFVPLRVSGAGSSALTEAVNKQFKDTLTYYKNGSVQILDSMTTSTEVTENDTKTTKTVKVVLAQGSEIRDNLFVFDTKQIFYYDADSQKLLDSASLSKNEDIKQFEKKHKGELGKKLSPLSFTVLLVALLLTITFPPLVAIWFYGDASISHRYTSKAVSMKA</sequence>
<gene>
    <name evidence="3" type="ORF">GsuE55_01540</name>
</gene>
<evidence type="ECO:0000256" key="2">
    <source>
        <dbReference type="SAM" id="SignalP"/>
    </source>
</evidence>
<keyword evidence="4" id="KW-1185">Reference proteome</keyword>
<reference evidence="4" key="1">
    <citation type="journal article" date="2020" name="Microbiol. Resour. Announc.">
        <title>Complete Genome Sequence of Geobacillus sp. Strain E55-1, Isolated from Mine Geyser in Japan.</title>
        <authorList>
            <person name="Miyazaki K."/>
            <person name="Hase E."/>
            <person name="Tokito N."/>
        </authorList>
    </citation>
    <scope>NUCLEOTIDE SEQUENCE [LARGE SCALE GENOMIC DNA]</scope>
    <source>
        <strain evidence="4">E55-1</strain>
    </source>
</reference>
<feature type="chain" id="PRO_5038379862" evidence="2">
    <location>
        <begin position="23"/>
        <end position="175"/>
    </location>
</feature>
<dbReference type="EMBL" id="AP022557">
    <property type="protein sequence ID" value="BBW95321.1"/>
    <property type="molecule type" value="Genomic_DNA"/>
</dbReference>
<name>A0A679FUB9_9BACL</name>
<dbReference type="RefSeq" id="WP_231559851.1">
    <property type="nucleotide sequence ID" value="NZ_AP022557.1"/>
</dbReference>
<proteinExistence type="predicted"/>
<evidence type="ECO:0000313" key="3">
    <source>
        <dbReference type="EMBL" id="BBW95321.1"/>
    </source>
</evidence>
<feature type="signal peptide" evidence="2">
    <location>
        <begin position="1"/>
        <end position="22"/>
    </location>
</feature>
<keyword evidence="1" id="KW-0812">Transmembrane</keyword>
<dbReference type="AlphaFoldDB" id="A0A679FUB9"/>
<evidence type="ECO:0000256" key="1">
    <source>
        <dbReference type="SAM" id="Phobius"/>
    </source>
</evidence>
<keyword evidence="1" id="KW-1133">Transmembrane helix</keyword>
<evidence type="ECO:0000313" key="4">
    <source>
        <dbReference type="Proteomes" id="UP000501421"/>
    </source>
</evidence>
<protein>
    <submittedName>
        <fullName evidence="3">Uncharacterized protein</fullName>
    </submittedName>
</protein>
<dbReference type="Proteomes" id="UP000501421">
    <property type="component" value="Chromosome"/>
</dbReference>
<accession>A0A679FUB9</accession>
<organism evidence="3 4">
    <name type="scientific">Geobacillus subterraneus</name>
    <dbReference type="NCBI Taxonomy" id="129338"/>
    <lineage>
        <taxon>Bacteria</taxon>
        <taxon>Bacillati</taxon>
        <taxon>Bacillota</taxon>
        <taxon>Bacilli</taxon>
        <taxon>Bacillales</taxon>
        <taxon>Anoxybacillaceae</taxon>
        <taxon>Geobacillus</taxon>
    </lineage>
</organism>